<evidence type="ECO:0000259" key="3">
    <source>
        <dbReference type="SMART" id="SM00852"/>
    </source>
</evidence>
<name>A0A0J8GER9_9LIST</name>
<dbReference type="Proteomes" id="UP000052258">
    <property type="component" value="Unassembled WGS sequence"/>
</dbReference>
<comment type="function">
    <text evidence="2">May be involved in the biosynthesis of molybdopterin.</text>
</comment>
<dbReference type="GO" id="GO:0005829">
    <property type="term" value="C:cytosol"/>
    <property type="evidence" value="ECO:0007669"/>
    <property type="project" value="TreeGrafter"/>
</dbReference>
<dbReference type="AlphaFoldDB" id="A0A0J8GER9"/>
<dbReference type="UniPathway" id="UPA00344"/>
<dbReference type="SMART" id="SM00852">
    <property type="entry name" value="MoCF_biosynth"/>
    <property type="match status" value="1"/>
</dbReference>
<accession>A0A0J8GER9</accession>
<dbReference type="Pfam" id="PF00994">
    <property type="entry name" value="MoCF_biosynth"/>
    <property type="match status" value="1"/>
</dbReference>
<dbReference type="InterPro" id="IPR001453">
    <property type="entry name" value="MoaB/Mog_dom"/>
</dbReference>
<dbReference type="PATRIC" id="fig|1430899.3.peg.218"/>
<keyword evidence="2" id="KW-0501">Molybdenum cofactor biosynthesis</keyword>
<dbReference type="PANTHER" id="PTHR43232:SF2">
    <property type="entry name" value="MOLYBDENUM COFACTOR BIOSYNTHESIS PROTEIN B"/>
    <property type="match status" value="1"/>
</dbReference>
<comment type="similarity">
    <text evidence="2">Belongs to the MoaB/Mog family.</text>
</comment>
<dbReference type="PIRSF" id="PIRSF006443">
    <property type="entry name" value="MoaB"/>
    <property type="match status" value="1"/>
</dbReference>
<dbReference type="PANTHER" id="PTHR43232">
    <property type="entry name" value="MOLYBDENUM COFACTOR BIOSYNTHESIS PROTEIN B"/>
    <property type="match status" value="1"/>
</dbReference>
<dbReference type="EMBL" id="AZHO01000004">
    <property type="protein sequence ID" value="KMT61150.1"/>
    <property type="molecule type" value="Genomic_DNA"/>
</dbReference>
<dbReference type="CDD" id="cd00886">
    <property type="entry name" value="MogA_MoaB"/>
    <property type="match status" value="1"/>
</dbReference>
<gene>
    <name evidence="4" type="ORF">X560_0217</name>
</gene>
<organism evidence="4 5">
    <name type="scientific">Listeria fleischmannii 1991</name>
    <dbReference type="NCBI Taxonomy" id="1430899"/>
    <lineage>
        <taxon>Bacteria</taxon>
        <taxon>Bacillati</taxon>
        <taxon>Bacillota</taxon>
        <taxon>Bacilli</taxon>
        <taxon>Bacillales</taxon>
        <taxon>Listeriaceae</taxon>
        <taxon>Listeria</taxon>
    </lineage>
</organism>
<comment type="caution">
    <text evidence="4">The sequence shown here is derived from an EMBL/GenBank/DDBJ whole genome shotgun (WGS) entry which is preliminary data.</text>
</comment>
<evidence type="ECO:0000313" key="5">
    <source>
        <dbReference type="Proteomes" id="UP000052258"/>
    </source>
</evidence>
<feature type="domain" description="MoaB/Mog" evidence="3">
    <location>
        <begin position="12"/>
        <end position="156"/>
    </location>
</feature>
<dbReference type="GO" id="GO:0006777">
    <property type="term" value="P:Mo-molybdopterin cofactor biosynthetic process"/>
    <property type="evidence" value="ECO:0007669"/>
    <property type="project" value="UniProtKB-UniRule"/>
</dbReference>
<dbReference type="InterPro" id="IPR012245">
    <property type="entry name" value="MoaB"/>
</dbReference>
<dbReference type="Gene3D" id="3.40.980.10">
    <property type="entry name" value="MoaB/Mog-like domain"/>
    <property type="match status" value="1"/>
</dbReference>
<sequence length="162" mass="17808">MHAKESFIANCAVVTISDTRTFDTDSSGVYIKEVLTAANHSVLRHVIVPDDGAKIKQLFAELKKEPLHAIISTGGTGLSKRDVTYEALFSEVKQEIPGFGELFRQISFADIGTRAMATRAFSGFLEEDILFFALPGSKNACETGMKHLILPEMGHLLAERHK</sequence>
<dbReference type="InterPro" id="IPR036425">
    <property type="entry name" value="MoaB/Mog-like_dom_sf"/>
</dbReference>
<comment type="pathway">
    <text evidence="2">Cofactor biosynthesis; molybdopterin biosynthesis.</text>
</comment>
<proteinExistence type="inferred from homology"/>
<evidence type="ECO:0000256" key="1">
    <source>
        <dbReference type="ARBA" id="ARBA00015262"/>
    </source>
</evidence>
<evidence type="ECO:0000313" key="4">
    <source>
        <dbReference type="EMBL" id="KMT61150.1"/>
    </source>
</evidence>
<keyword evidence="5" id="KW-1185">Reference proteome</keyword>
<reference evidence="4 5" key="1">
    <citation type="journal article" date="2015" name="Genome Biol. Evol.">
        <title>Comparative Genomics of Listeria Sensu Lato: Genus-Wide Differences in Evolutionary Dynamics and the Progressive Gain of Complex, Potentially Pathogenicity-Related Traits through Lateral Gene Transfer.</title>
        <authorList>
            <person name="Chiara M."/>
            <person name="Caruso M."/>
            <person name="D'Erchia A.M."/>
            <person name="Manzari C."/>
            <person name="Fraccalvieri R."/>
            <person name="Goffredo E."/>
            <person name="Latorre L."/>
            <person name="Miccolupo A."/>
            <person name="Padalino I."/>
            <person name="Santagada G."/>
            <person name="Chiocco D."/>
            <person name="Pesole G."/>
            <person name="Horner D.S."/>
            <person name="Parisi A."/>
        </authorList>
    </citation>
    <scope>NUCLEOTIDE SEQUENCE [LARGE SCALE GENOMIC DNA]</scope>
    <source>
        <strain evidence="4 5">1991</strain>
    </source>
</reference>
<dbReference type="SUPFAM" id="SSF53218">
    <property type="entry name" value="Molybdenum cofactor biosynthesis proteins"/>
    <property type="match status" value="1"/>
</dbReference>
<dbReference type="OrthoDB" id="9784492at2"/>
<dbReference type="NCBIfam" id="TIGR00177">
    <property type="entry name" value="molyb_syn"/>
    <property type="match status" value="1"/>
</dbReference>
<dbReference type="RefSeq" id="WP_059139822.1">
    <property type="nucleotide sequence ID" value="NZ_KQ130610.1"/>
</dbReference>
<protein>
    <recommendedName>
        <fullName evidence="1 2">Molybdenum cofactor biosynthesis protein B</fullName>
    </recommendedName>
</protein>
<evidence type="ECO:0000256" key="2">
    <source>
        <dbReference type="PIRNR" id="PIRNR006443"/>
    </source>
</evidence>